<dbReference type="Proteomes" id="UP000041254">
    <property type="component" value="Unassembled WGS sequence"/>
</dbReference>
<dbReference type="PhylomeDB" id="A0A0G4EUF1"/>
<dbReference type="VEuPathDB" id="CryptoDB:Vbra_8160"/>
<keyword evidence="4" id="KW-1185">Reference proteome</keyword>
<dbReference type="Pfam" id="PF13637">
    <property type="entry name" value="Ank_4"/>
    <property type="match status" value="1"/>
</dbReference>
<dbReference type="PANTHER" id="PTHR24189:SF50">
    <property type="entry name" value="ANKYRIN REPEAT AND SOCS BOX PROTEIN 2"/>
    <property type="match status" value="1"/>
</dbReference>
<sequence length="567" mass="62211">MGGSCSVWSDVSCLRLEDIEIVHEYETTEATRRLTEGIVRRTFTYQQQVTELIQRQEADADHVLMLRVHGLEPDNIACPWPYRLLALVIENLSDHTVPTMGALCSESDWRIDGGANIDSVATGDDDTPLRVAIRGVNQSALRVLLVRNAAVHSPYGPFVLDLPVPRSGEHRDNPVCRDYEKGLLSIYRLLIQHDATLATEQDQQRCNLVRAAKYEHGHYSQAFIDEYIDLLAANGADVKAQNSNGLTPLHNAASLGSTCMVASLGRHLTAADVNSGTRGDPNKTPLALAASGLESAIWTSENDTENQEQKDKALSEIPRFWATIRALLRMGADIDRMPTNTTDQIGRQQLVLPDYMIVLNELPTAAMSAVNAALRPQRSLAAFLMKSLPTLLAHLQCLSGASVAIPPPIPASHGYGPLEGEAIGWKIAAMCFDWDAAATMISHTLPFRNSTVARRVTAAADHFVKSAVFEASCNKEVVGRTTNVGGETVRVPLQCFAITADSRPNEVVHTHGRLGLREVVHRARLDEAARYDLVGVVKGFNEHLGIDDCQLSWRIDDRGQWVSLEID</sequence>
<name>A0A0G4EUF1_VITBC</name>
<dbReference type="InterPro" id="IPR002110">
    <property type="entry name" value="Ankyrin_rpt"/>
</dbReference>
<dbReference type="InterPro" id="IPR036770">
    <property type="entry name" value="Ankyrin_rpt-contain_sf"/>
</dbReference>
<evidence type="ECO:0000313" key="3">
    <source>
        <dbReference type="EMBL" id="CEM01715.1"/>
    </source>
</evidence>
<keyword evidence="1" id="KW-0677">Repeat</keyword>
<reference evidence="3 4" key="1">
    <citation type="submission" date="2014-11" db="EMBL/GenBank/DDBJ databases">
        <authorList>
            <person name="Zhu J."/>
            <person name="Qi W."/>
            <person name="Song R."/>
        </authorList>
    </citation>
    <scope>NUCLEOTIDE SEQUENCE [LARGE SCALE GENOMIC DNA]</scope>
</reference>
<evidence type="ECO:0000256" key="2">
    <source>
        <dbReference type="ARBA" id="ARBA00023043"/>
    </source>
</evidence>
<dbReference type="PANTHER" id="PTHR24189">
    <property type="entry name" value="MYOTROPHIN"/>
    <property type="match status" value="1"/>
</dbReference>
<proteinExistence type="predicted"/>
<dbReference type="SUPFAM" id="SSF48403">
    <property type="entry name" value="Ankyrin repeat"/>
    <property type="match status" value="1"/>
</dbReference>
<dbReference type="AlphaFoldDB" id="A0A0G4EUF1"/>
<dbReference type="STRING" id="1169540.A0A0G4EUF1"/>
<evidence type="ECO:0000313" key="4">
    <source>
        <dbReference type="Proteomes" id="UP000041254"/>
    </source>
</evidence>
<dbReference type="InterPro" id="IPR050745">
    <property type="entry name" value="Multifunctional_regulatory"/>
</dbReference>
<dbReference type="EMBL" id="CDMY01000308">
    <property type="protein sequence ID" value="CEM01715.1"/>
    <property type="molecule type" value="Genomic_DNA"/>
</dbReference>
<keyword evidence="2" id="KW-0040">ANK repeat</keyword>
<dbReference type="InParanoid" id="A0A0G4EUF1"/>
<accession>A0A0G4EUF1</accession>
<evidence type="ECO:0000256" key="1">
    <source>
        <dbReference type="ARBA" id="ARBA00022737"/>
    </source>
</evidence>
<dbReference type="Gene3D" id="1.25.40.20">
    <property type="entry name" value="Ankyrin repeat-containing domain"/>
    <property type="match status" value="1"/>
</dbReference>
<protein>
    <submittedName>
        <fullName evidence="3">Uncharacterized protein</fullName>
    </submittedName>
</protein>
<organism evidence="3 4">
    <name type="scientific">Vitrella brassicaformis (strain CCMP3155)</name>
    <dbReference type="NCBI Taxonomy" id="1169540"/>
    <lineage>
        <taxon>Eukaryota</taxon>
        <taxon>Sar</taxon>
        <taxon>Alveolata</taxon>
        <taxon>Colpodellida</taxon>
        <taxon>Vitrellaceae</taxon>
        <taxon>Vitrella</taxon>
    </lineage>
</organism>
<gene>
    <name evidence="3" type="ORF">Vbra_8160</name>
</gene>